<dbReference type="PANTHER" id="PTHR36117:SF3">
    <property type="entry name" value="4-HYDROXYPHENYLACETATE 3-MONOOXYGENASE-RELATED"/>
    <property type="match status" value="1"/>
</dbReference>
<evidence type="ECO:0000256" key="1">
    <source>
        <dbReference type="ARBA" id="ARBA00022630"/>
    </source>
</evidence>
<dbReference type="InterPro" id="IPR024719">
    <property type="entry name" value="HpaB/PvcC/4-BUDH_C"/>
</dbReference>
<keyword evidence="2 4" id="KW-0274">FAD</keyword>
<dbReference type="Gene3D" id="2.40.110.10">
    <property type="entry name" value="Butyryl-CoA Dehydrogenase, subunit A, domain 2"/>
    <property type="match status" value="1"/>
</dbReference>
<name>A0A6N6VK01_9HYPH</name>
<organism evidence="7 8">
    <name type="scientific">Parvibaculum sedimenti</name>
    <dbReference type="NCBI Taxonomy" id="2608632"/>
    <lineage>
        <taxon>Bacteria</taxon>
        <taxon>Pseudomonadati</taxon>
        <taxon>Pseudomonadota</taxon>
        <taxon>Alphaproteobacteria</taxon>
        <taxon>Hyphomicrobiales</taxon>
        <taxon>Parvibaculaceae</taxon>
        <taxon>Parvibaculum</taxon>
    </lineage>
</organism>
<gene>
    <name evidence="7" type="ORF">F2P47_03755</name>
</gene>
<sequence length="482" mass="53629">MTARTGQQYLDGLRDDRTVWLGNEKVDIMSHPAFAGSLKGMAAYFDWQNTHAEDCLVPDPETGKPMSASLIVPRNAEDLQRRHKAFDRFARYSVGMLGRTPDYVNVTLAGFVARNDIFESKGDKTYSDRLRRFYREVVEGDLSLTHTIIHPVVDKSLPDTQGVNGECALKVVRRTKDSIVVRGAKILATLGPFADELFVYPGVPQPPSVNPDTLLAFSIPMNTKGLITLCRDHYGVNSSAGDHPFSSRFDEQDAFMIFDDVEIPNERVFIDGDLDVYNGLMRHGWAANIMQQTCIRAAVKLEFAYELCTRMAQATNADKRPDTAALLGEIWAYSQLTRSAIAAAEAGAHDWGNGAFFPDDRPFRATRAMMPGWMVKANDAIKTIGSHNLLATPSLDAIDNPEIGHLIKTYMPGSNGMSARERAKLFRTAWDFAGSALGGRVELYERFYLASAPRNFALDHMFAQMEREWTEVPAMLKAIGVD</sequence>
<dbReference type="Pfam" id="PF11794">
    <property type="entry name" value="HpaB_N"/>
    <property type="match status" value="1"/>
</dbReference>
<evidence type="ECO:0000313" key="7">
    <source>
        <dbReference type="EMBL" id="KAB7741533.1"/>
    </source>
</evidence>
<dbReference type="SUPFAM" id="SSF47203">
    <property type="entry name" value="Acyl-CoA dehydrogenase C-terminal domain-like"/>
    <property type="match status" value="1"/>
</dbReference>
<dbReference type="PANTHER" id="PTHR36117">
    <property type="entry name" value="4-HYDROXYPHENYLACETATE 3-MONOOXYGENASE-RELATED"/>
    <property type="match status" value="1"/>
</dbReference>
<dbReference type="Gene3D" id="1.20.140.10">
    <property type="entry name" value="Butyryl-CoA Dehydrogenase, subunit A, domain 3"/>
    <property type="match status" value="1"/>
</dbReference>
<keyword evidence="8" id="KW-1185">Reference proteome</keyword>
<evidence type="ECO:0000256" key="2">
    <source>
        <dbReference type="ARBA" id="ARBA00022827"/>
    </source>
</evidence>
<feature type="domain" description="HpaB/PvcC/4-BUDH N-terminal" evidence="6">
    <location>
        <begin position="5"/>
        <end position="270"/>
    </location>
</feature>
<evidence type="ECO:0000256" key="4">
    <source>
        <dbReference type="PIRSR" id="PIRSR000331-2"/>
    </source>
</evidence>
<dbReference type="EMBL" id="WESC01000003">
    <property type="protein sequence ID" value="KAB7741533.1"/>
    <property type="molecule type" value="Genomic_DNA"/>
</dbReference>
<evidence type="ECO:0000256" key="3">
    <source>
        <dbReference type="ARBA" id="ARBA00023002"/>
    </source>
</evidence>
<dbReference type="Pfam" id="PF03241">
    <property type="entry name" value="HpaB"/>
    <property type="match status" value="1"/>
</dbReference>
<dbReference type="PIRSF" id="PIRSF000331">
    <property type="entry name" value="HpaA_HpaB"/>
    <property type="match status" value="1"/>
</dbReference>
<dbReference type="AlphaFoldDB" id="A0A6N6VK01"/>
<dbReference type="GO" id="GO:0016627">
    <property type="term" value="F:oxidoreductase activity, acting on the CH-CH group of donors"/>
    <property type="evidence" value="ECO:0007669"/>
    <property type="project" value="InterPro"/>
</dbReference>
<feature type="domain" description="HpaB/PvcC/4-BUDH C-terminal" evidence="5">
    <location>
        <begin position="288"/>
        <end position="451"/>
    </location>
</feature>
<comment type="caution">
    <text evidence="7">The sequence shown here is derived from an EMBL/GenBank/DDBJ whole genome shotgun (WGS) entry which is preliminary data.</text>
</comment>
<reference evidence="7 8" key="1">
    <citation type="submission" date="2019-09" db="EMBL/GenBank/DDBJ databases">
        <title>Parvibaculum sedimenti sp. nov., isolated from sediment.</title>
        <authorList>
            <person name="Wang Y."/>
        </authorList>
    </citation>
    <scope>NUCLEOTIDE SEQUENCE [LARGE SCALE GENOMIC DNA]</scope>
    <source>
        <strain evidence="7 8">HXT-9</strain>
    </source>
</reference>
<dbReference type="InterPro" id="IPR046373">
    <property type="entry name" value="Acyl-CoA_Oxase/DH_mid-dom_sf"/>
</dbReference>
<dbReference type="InterPro" id="IPR036250">
    <property type="entry name" value="AcylCo_DH-like_C"/>
</dbReference>
<dbReference type="InterPro" id="IPR009100">
    <property type="entry name" value="AcylCoA_DH/oxidase_NM_dom_sf"/>
</dbReference>
<dbReference type="InterPro" id="IPR004925">
    <property type="entry name" value="HpaB/PvcC/4-BUDH"/>
</dbReference>
<keyword evidence="1" id="KW-0285">Flavoprotein</keyword>
<evidence type="ECO:0000259" key="6">
    <source>
        <dbReference type="Pfam" id="PF11794"/>
    </source>
</evidence>
<evidence type="ECO:0000259" key="5">
    <source>
        <dbReference type="Pfam" id="PF03241"/>
    </source>
</evidence>
<protein>
    <submittedName>
        <fullName evidence="7">Aromatic ring hydroxylase</fullName>
    </submittedName>
</protein>
<feature type="binding site" evidence="4">
    <location>
        <begin position="146"/>
        <end position="148"/>
    </location>
    <ligand>
        <name>FAD</name>
        <dbReference type="ChEBI" id="CHEBI:57692"/>
    </ligand>
</feature>
<proteinExistence type="predicted"/>
<dbReference type="Gene3D" id="1.10.3140.10">
    <property type="entry name" value="4-hydroxybutyryl-coa dehydratase, domain 1"/>
    <property type="match status" value="1"/>
</dbReference>
<evidence type="ECO:0000313" key="8">
    <source>
        <dbReference type="Proteomes" id="UP000468901"/>
    </source>
</evidence>
<feature type="binding site" evidence="4">
    <location>
        <position position="189"/>
    </location>
    <ligand>
        <name>FAD</name>
        <dbReference type="ChEBI" id="CHEBI:57692"/>
    </ligand>
</feature>
<keyword evidence="3" id="KW-0560">Oxidoreductase</keyword>
<accession>A0A6N6VK01</accession>
<dbReference type="RefSeq" id="WP_152214836.1">
    <property type="nucleotide sequence ID" value="NZ_WESC01000003.1"/>
</dbReference>
<dbReference type="InterPro" id="IPR024674">
    <property type="entry name" value="HpaB/PvcC/4-BUDH_N"/>
</dbReference>
<dbReference type="Proteomes" id="UP000468901">
    <property type="component" value="Unassembled WGS sequence"/>
</dbReference>
<dbReference type="SUPFAM" id="SSF56645">
    <property type="entry name" value="Acyl-CoA dehydrogenase NM domain-like"/>
    <property type="match status" value="1"/>
</dbReference>